<proteinExistence type="predicted"/>
<organism evidence="2 3">
    <name type="scientific">Polarella glacialis</name>
    <name type="common">Dinoflagellate</name>
    <dbReference type="NCBI Taxonomy" id="89957"/>
    <lineage>
        <taxon>Eukaryota</taxon>
        <taxon>Sar</taxon>
        <taxon>Alveolata</taxon>
        <taxon>Dinophyceae</taxon>
        <taxon>Suessiales</taxon>
        <taxon>Suessiaceae</taxon>
        <taxon>Polarella</taxon>
    </lineage>
</organism>
<gene>
    <name evidence="2" type="ORF">PGLA2088_LOCUS41596</name>
</gene>
<protein>
    <submittedName>
        <fullName evidence="2">Uncharacterized protein</fullName>
    </submittedName>
</protein>
<reference evidence="2" key="1">
    <citation type="submission" date="2021-02" db="EMBL/GenBank/DDBJ databases">
        <authorList>
            <person name="Dougan E. K."/>
            <person name="Rhodes N."/>
            <person name="Thang M."/>
            <person name="Chan C."/>
        </authorList>
    </citation>
    <scope>NUCLEOTIDE SEQUENCE</scope>
</reference>
<dbReference type="AlphaFoldDB" id="A0A813L707"/>
<evidence type="ECO:0000313" key="2">
    <source>
        <dbReference type="EMBL" id="CAE8720890.1"/>
    </source>
</evidence>
<evidence type="ECO:0000256" key="1">
    <source>
        <dbReference type="SAM" id="MobiDB-lite"/>
    </source>
</evidence>
<dbReference type="Proteomes" id="UP000626109">
    <property type="component" value="Unassembled WGS sequence"/>
</dbReference>
<name>A0A813L707_POLGL</name>
<evidence type="ECO:0000313" key="3">
    <source>
        <dbReference type="Proteomes" id="UP000626109"/>
    </source>
</evidence>
<feature type="region of interest" description="Disordered" evidence="1">
    <location>
        <begin position="91"/>
        <end position="135"/>
    </location>
</feature>
<feature type="compositionally biased region" description="Pro residues" evidence="1">
    <location>
        <begin position="104"/>
        <end position="116"/>
    </location>
</feature>
<accession>A0A813L707</accession>
<feature type="region of interest" description="Disordered" evidence="1">
    <location>
        <begin position="1"/>
        <end position="21"/>
    </location>
</feature>
<sequence>SVRLGPDSSSRHSSMGPRECFTPMSTHSFTRFAAKLVSPNTCPEVMDDLEDELFRKGASSLQLAAWAAWEHDVASVHDAQPQGHCVGNTVGTAALPNKRASPEVPTPEPHLSPPLPLSEDAQEDLEQKVPPPSMQETKGALKAEAWHTARPTMLSHLWHHMSMMGKPEQSNPCWFRAVLILDTLLFKGVDAAELAFENTPSDAWSTSKAIANMVLKVDDATERRTTLHLEEKMRERALLQALGWHGLDLPTLLSWMDLFQTRLSTLGGSDGQACNYAGQLCSAAVRLAAQVVCKSYMQANFLQPQRLAGALLLTSFEQVGLVTTSALTSLLQAKAQECRQPQDSGHSVLQPVPQLSFAAGPGPGVASHREAQPTAVVENLSTTSVNTLDNGSSERSLVEKVSWVVGMDTHQLCLDWCAVRWAIRNN</sequence>
<feature type="non-terminal residue" evidence="2">
    <location>
        <position position="1"/>
    </location>
</feature>
<comment type="caution">
    <text evidence="2">The sequence shown here is derived from an EMBL/GenBank/DDBJ whole genome shotgun (WGS) entry which is preliminary data.</text>
</comment>
<dbReference type="EMBL" id="CAJNNW010033907">
    <property type="protein sequence ID" value="CAE8720890.1"/>
    <property type="molecule type" value="Genomic_DNA"/>
</dbReference>